<dbReference type="EnsemblMetazoa" id="GBRI024948-RA">
    <property type="protein sequence ID" value="GBRI024948-PA"/>
    <property type="gene ID" value="GBRI024948"/>
</dbReference>
<comment type="similarity">
    <text evidence="2">Belongs to the CD36 family.</text>
</comment>
<name>A0A1A9WMF1_9MUSC</name>
<evidence type="ECO:0000256" key="1">
    <source>
        <dbReference type="ARBA" id="ARBA00004651"/>
    </source>
</evidence>
<dbReference type="PRINTS" id="PR01610">
    <property type="entry name" value="CD36ANTIGEN"/>
</dbReference>
<keyword evidence="7 10" id="KW-1015">Disulfide bond</keyword>
<evidence type="ECO:0000313" key="12">
    <source>
        <dbReference type="EnsemblMetazoa" id="GBRI024948-PA"/>
    </source>
</evidence>
<evidence type="ECO:0000256" key="7">
    <source>
        <dbReference type="ARBA" id="ARBA00023157"/>
    </source>
</evidence>
<reference evidence="12" key="2">
    <citation type="submission" date="2020-05" db="UniProtKB">
        <authorList>
            <consortium name="EnsemblMetazoa"/>
        </authorList>
    </citation>
    <scope>IDENTIFICATION</scope>
    <source>
        <strain evidence="12">IAEA</strain>
    </source>
</reference>
<evidence type="ECO:0000256" key="11">
    <source>
        <dbReference type="SAM" id="Phobius"/>
    </source>
</evidence>
<organism evidence="12 13">
    <name type="scientific">Glossina brevipalpis</name>
    <dbReference type="NCBI Taxonomy" id="37001"/>
    <lineage>
        <taxon>Eukaryota</taxon>
        <taxon>Metazoa</taxon>
        <taxon>Ecdysozoa</taxon>
        <taxon>Arthropoda</taxon>
        <taxon>Hexapoda</taxon>
        <taxon>Insecta</taxon>
        <taxon>Pterygota</taxon>
        <taxon>Neoptera</taxon>
        <taxon>Endopterygota</taxon>
        <taxon>Diptera</taxon>
        <taxon>Brachycera</taxon>
        <taxon>Muscomorpha</taxon>
        <taxon>Hippoboscoidea</taxon>
        <taxon>Glossinidae</taxon>
        <taxon>Glossina</taxon>
    </lineage>
</organism>
<evidence type="ECO:0000256" key="3">
    <source>
        <dbReference type="ARBA" id="ARBA00022475"/>
    </source>
</evidence>
<keyword evidence="9" id="KW-0325">Glycoprotein</keyword>
<evidence type="ECO:0000256" key="9">
    <source>
        <dbReference type="ARBA" id="ARBA00023180"/>
    </source>
</evidence>
<dbReference type="GO" id="GO:0005737">
    <property type="term" value="C:cytoplasm"/>
    <property type="evidence" value="ECO:0007669"/>
    <property type="project" value="TreeGrafter"/>
</dbReference>
<evidence type="ECO:0000256" key="8">
    <source>
        <dbReference type="ARBA" id="ARBA00023170"/>
    </source>
</evidence>
<reference evidence="13" key="1">
    <citation type="submission" date="2014-03" db="EMBL/GenBank/DDBJ databases">
        <authorList>
            <person name="Aksoy S."/>
            <person name="Warren W."/>
            <person name="Wilson R.K."/>
        </authorList>
    </citation>
    <scope>NUCLEOTIDE SEQUENCE [LARGE SCALE GENOMIC DNA]</scope>
    <source>
        <strain evidence="13">IAEA</strain>
    </source>
</reference>
<keyword evidence="8" id="KW-0675">Receptor</keyword>
<dbReference type="VEuPathDB" id="VectorBase:GBRI024948"/>
<evidence type="ECO:0000256" key="2">
    <source>
        <dbReference type="ARBA" id="ARBA00010532"/>
    </source>
</evidence>
<dbReference type="PANTHER" id="PTHR11923">
    <property type="entry name" value="SCAVENGER RECEPTOR CLASS B TYPE-1 SR-B1"/>
    <property type="match status" value="1"/>
</dbReference>
<dbReference type="PRINTS" id="PR01609">
    <property type="entry name" value="CD36FAMILY"/>
</dbReference>
<evidence type="ECO:0000256" key="5">
    <source>
        <dbReference type="ARBA" id="ARBA00022989"/>
    </source>
</evidence>
<dbReference type="InterPro" id="IPR002159">
    <property type="entry name" value="CD36_fam"/>
</dbReference>
<protein>
    <recommendedName>
        <fullName evidence="14">Protein croquemort</fullName>
    </recommendedName>
</protein>
<sequence>MCCSCCGVLQRKIWLFGSATLFLILGIVLTIWGPGFTENLVDDMLVLKEGSTTYEKWTNIPVPVYLQMYMFNWTNGEEVQKNGAKPNFERVGPYVFREINIKTNITWYENKTISFIPQRTWHFEPEMSAGSLEDLLTAPHIPSLAASSFVRDQSKFIKKIFNNLLNSNGGALYQTHTVNEWLFEGFYDEFLAFAKKQNNSLAPPIPSDHFAFLLNRNGSTDFEGTFTIHTGQNSLREMGEIKLWNGHNHTGHFEGECGRINGSTGELFVPKRDPNEYITVFNRDACRIINLKPIGRDTFRGIEGIHYETQRDTFDSGTLNPNMKCYCREPDNCPKPGATDLSNCAEGVPMYLSHVGFMYADPSYANTTTGHKPIEDNDKFYIILEPRLGIPLKMNIAIQISIRIQPDKDITILKDIKEFYAPLFVGKTSGEVDEKLARKIKVKLKIKVLTNASTIASYTGIALIILSIILFSVDYLSKTM</sequence>
<keyword evidence="13" id="KW-1185">Reference proteome</keyword>
<dbReference type="GO" id="GO:0005044">
    <property type="term" value="F:scavenger receptor activity"/>
    <property type="evidence" value="ECO:0007669"/>
    <property type="project" value="TreeGrafter"/>
</dbReference>
<evidence type="ECO:0008006" key="14">
    <source>
        <dbReference type="Google" id="ProtNLM"/>
    </source>
</evidence>
<dbReference type="Proteomes" id="UP000091820">
    <property type="component" value="Unassembled WGS sequence"/>
</dbReference>
<keyword evidence="6 11" id="KW-0472">Membrane</keyword>
<keyword evidence="5 11" id="KW-1133">Transmembrane helix</keyword>
<feature type="disulfide bond" evidence="10">
    <location>
        <begin position="286"/>
        <end position="344"/>
    </location>
</feature>
<dbReference type="STRING" id="37001.A0A1A9WMF1"/>
<feature type="transmembrane region" description="Helical" evidence="11">
    <location>
        <begin position="455"/>
        <end position="476"/>
    </location>
</feature>
<evidence type="ECO:0000256" key="6">
    <source>
        <dbReference type="ARBA" id="ARBA00023136"/>
    </source>
</evidence>
<keyword evidence="4 11" id="KW-0812">Transmembrane</keyword>
<evidence type="ECO:0000256" key="4">
    <source>
        <dbReference type="ARBA" id="ARBA00022692"/>
    </source>
</evidence>
<keyword evidence="3" id="KW-1003">Cell membrane</keyword>
<dbReference type="PANTHER" id="PTHR11923:SF114">
    <property type="entry name" value="FI02050P-RELATED"/>
    <property type="match status" value="1"/>
</dbReference>
<dbReference type="InterPro" id="IPR005428">
    <property type="entry name" value="CD36/SCARB1/SNMP1"/>
</dbReference>
<feature type="transmembrane region" description="Helical" evidence="11">
    <location>
        <begin position="12"/>
        <end position="32"/>
    </location>
</feature>
<comment type="subcellular location">
    <subcellularLocation>
        <location evidence="1">Cell membrane</location>
        <topology evidence="1">Multi-pass membrane protein</topology>
    </subcellularLocation>
</comment>
<dbReference type="AlphaFoldDB" id="A0A1A9WMF1"/>
<proteinExistence type="inferred from homology"/>
<evidence type="ECO:0000313" key="13">
    <source>
        <dbReference type="Proteomes" id="UP000091820"/>
    </source>
</evidence>
<evidence type="ECO:0000256" key="10">
    <source>
        <dbReference type="PIRSR" id="PIRSR605428-52"/>
    </source>
</evidence>
<accession>A0A1A9WMF1</accession>
<feature type="disulfide bond" evidence="10">
    <location>
        <begin position="327"/>
        <end position="333"/>
    </location>
</feature>
<dbReference type="GO" id="GO:0005886">
    <property type="term" value="C:plasma membrane"/>
    <property type="evidence" value="ECO:0007669"/>
    <property type="project" value="UniProtKB-SubCell"/>
</dbReference>
<dbReference type="Pfam" id="PF01130">
    <property type="entry name" value="CD36"/>
    <property type="match status" value="1"/>
</dbReference>
<feature type="disulfide bond" evidence="10">
    <location>
        <begin position="257"/>
        <end position="325"/>
    </location>
</feature>